<sequence>MSRLMRLPIVKLFMKSDNGLFLCSTEISMLKTGTHIVHPSKPTTLTRSPSS</sequence>
<gene>
    <name evidence="1" type="ORF">COLO4_34323</name>
</gene>
<comment type="caution">
    <text evidence="1">The sequence shown here is derived from an EMBL/GenBank/DDBJ whole genome shotgun (WGS) entry which is preliminary data.</text>
</comment>
<accession>A0A1R3GLS8</accession>
<proteinExistence type="predicted"/>
<keyword evidence="2" id="KW-1185">Reference proteome</keyword>
<name>A0A1R3GLS8_9ROSI</name>
<dbReference type="EMBL" id="AWUE01022248">
    <property type="protein sequence ID" value="OMO59053.1"/>
    <property type="molecule type" value="Genomic_DNA"/>
</dbReference>
<dbReference type="Proteomes" id="UP000187203">
    <property type="component" value="Unassembled WGS sequence"/>
</dbReference>
<dbReference type="AlphaFoldDB" id="A0A1R3GLS8"/>
<evidence type="ECO:0000313" key="1">
    <source>
        <dbReference type="EMBL" id="OMO59053.1"/>
    </source>
</evidence>
<protein>
    <submittedName>
        <fullName evidence="1">Uncharacterized protein</fullName>
    </submittedName>
</protein>
<organism evidence="1 2">
    <name type="scientific">Corchorus olitorius</name>
    <dbReference type="NCBI Taxonomy" id="93759"/>
    <lineage>
        <taxon>Eukaryota</taxon>
        <taxon>Viridiplantae</taxon>
        <taxon>Streptophyta</taxon>
        <taxon>Embryophyta</taxon>
        <taxon>Tracheophyta</taxon>
        <taxon>Spermatophyta</taxon>
        <taxon>Magnoliopsida</taxon>
        <taxon>eudicotyledons</taxon>
        <taxon>Gunneridae</taxon>
        <taxon>Pentapetalae</taxon>
        <taxon>rosids</taxon>
        <taxon>malvids</taxon>
        <taxon>Malvales</taxon>
        <taxon>Malvaceae</taxon>
        <taxon>Grewioideae</taxon>
        <taxon>Apeibeae</taxon>
        <taxon>Corchorus</taxon>
    </lineage>
</organism>
<evidence type="ECO:0000313" key="2">
    <source>
        <dbReference type="Proteomes" id="UP000187203"/>
    </source>
</evidence>
<reference evidence="2" key="1">
    <citation type="submission" date="2013-09" db="EMBL/GenBank/DDBJ databases">
        <title>Corchorus olitorius genome sequencing.</title>
        <authorList>
            <person name="Alam M."/>
            <person name="Haque M.S."/>
            <person name="Islam M.S."/>
            <person name="Emdad E.M."/>
            <person name="Islam M.M."/>
            <person name="Ahmed B."/>
            <person name="Halim A."/>
            <person name="Hossen Q.M.M."/>
            <person name="Hossain M.Z."/>
            <person name="Ahmed R."/>
            <person name="Khan M.M."/>
            <person name="Islam R."/>
            <person name="Rashid M.M."/>
            <person name="Khan S.A."/>
            <person name="Rahman M.S."/>
            <person name="Alam M."/>
            <person name="Yahiya A.S."/>
            <person name="Khan M.S."/>
            <person name="Azam M.S."/>
            <person name="Haque T."/>
            <person name="Lashkar M.Z.H."/>
            <person name="Akhand A.I."/>
            <person name="Morshed G."/>
            <person name="Roy S."/>
            <person name="Uddin K.S."/>
            <person name="Rabeya T."/>
            <person name="Hossain A.S."/>
            <person name="Chowdhury A."/>
            <person name="Snigdha A.R."/>
            <person name="Mortoza M.S."/>
            <person name="Matin S.A."/>
            <person name="Hoque S.M.E."/>
            <person name="Islam M.K."/>
            <person name="Roy D.K."/>
            <person name="Haider R."/>
            <person name="Moosa M.M."/>
            <person name="Elias S.M."/>
            <person name="Hasan A.M."/>
            <person name="Jahan S."/>
            <person name="Shafiuddin M."/>
            <person name="Mahmood N."/>
            <person name="Shommy N.S."/>
        </authorList>
    </citation>
    <scope>NUCLEOTIDE SEQUENCE [LARGE SCALE GENOMIC DNA]</scope>
    <source>
        <strain evidence="2">cv. O-4</strain>
    </source>
</reference>